<dbReference type="KEGG" id="siz:SI82_02020"/>
<gene>
    <name evidence="3" type="ORF">DIY07_01700</name>
    <name evidence="2" type="ORF">DQ08_01750</name>
</gene>
<protein>
    <recommendedName>
        <fullName evidence="6">DUF1129 family protein</fullName>
    </recommendedName>
</protein>
<dbReference type="SMR" id="A0A3L8GLT4"/>
<reference evidence="2 4" key="1">
    <citation type="journal article" date="2014" name="Genome Announc.">
        <title>Complete Genome Sequence of a Virulent Strain, Streptococcus iniae ISET0901, Isolated from Diseased Tilapia.</title>
        <authorList>
            <person name="Pridgeon J.W."/>
            <person name="Zhang D."/>
            <person name="Zhang L."/>
        </authorList>
    </citation>
    <scope>NUCLEOTIDE SEQUENCE [LARGE SCALE GENOMIC DNA]</scope>
    <source>
        <strain evidence="2 4">ISET0901</strain>
    </source>
</reference>
<dbReference type="SUPFAM" id="SSF158560">
    <property type="entry name" value="BH3980-like"/>
    <property type="match status" value="1"/>
</dbReference>
<dbReference type="EMBL" id="CP007586">
    <property type="protein sequence ID" value="AHY15231.1"/>
    <property type="molecule type" value="Genomic_DNA"/>
</dbReference>
<name>A0A3L8GLT4_STRIN</name>
<sequence>MHKVKKLQKENNLLEKGIHATHQEAYTNMIICLRGAEINPYHQELIRNDLVTLLLDGQERQATLDDVFGEDKHLFMDQVMAAAPHMTKKEKQLNNLQLGVMIMVIFMLIYFGRDLLNYILGQFIIHKEVIAAVQLTVIDFVMAVLIAFLATKLVSLIINSTYTDNKKTQKKSIIFYGIFAYILIAFTPLLGIVMQLPKITIPFWIYILLTAFVYACYKAMEKYLNEKYNKGF</sequence>
<feature type="transmembrane region" description="Helical" evidence="1">
    <location>
        <begin position="131"/>
        <end position="153"/>
    </location>
</feature>
<evidence type="ECO:0000313" key="4">
    <source>
        <dbReference type="Proteomes" id="UP000025245"/>
    </source>
</evidence>
<dbReference type="Proteomes" id="UP000269148">
    <property type="component" value="Unassembled WGS sequence"/>
</dbReference>
<dbReference type="GeneID" id="35766336"/>
<keyword evidence="1" id="KW-1133">Transmembrane helix</keyword>
<feature type="transmembrane region" description="Helical" evidence="1">
    <location>
        <begin position="173"/>
        <end position="193"/>
    </location>
</feature>
<dbReference type="RefSeq" id="WP_003100764.1">
    <property type="nucleotide sequence ID" value="NZ_CP010783.1"/>
</dbReference>
<dbReference type="EMBL" id="QLQD01000018">
    <property type="protein sequence ID" value="RLU58776.1"/>
    <property type="molecule type" value="Genomic_DNA"/>
</dbReference>
<feature type="transmembrane region" description="Helical" evidence="1">
    <location>
        <begin position="93"/>
        <end position="111"/>
    </location>
</feature>
<keyword evidence="1" id="KW-0812">Transmembrane</keyword>
<reference evidence="3 5" key="2">
    <citation type="submission" date="2018-06" db="EMBL/GenBank/DDBJ databases">
        <title>Mutators as drivers of adaptation in pathogenic bacteria and a risk factor for host jumps and vaccine escape.</title>
        <authorList>
            <person name="Barnes A.C."/>
            <person name="Silayeva O."/>
        </authorList>
    </citation>
    <scope>NUCLEOTIDE SEQUENCE [LARGE SCALE GENOMIC DNA]</scope>
    <source>
        <strain evidence="3 5">QMA0445</strain>
    </source>
</reference>
<evidence type="ECO:0000313" key="5">
    <source>
        <dbReference type="Proteomes" id="UP000269148"/>
    </source>
</evidence>
<evidence type="ECO:0000313" key="3">
    <source>
        <dbReference type="EMBL" id="RLU58776.1"/>
    </source>
</evidence>
<dbReference type="Proteomes" id="UP000025245">
    <property type="component" value="Chromosome"/>
</dbReference>
<dbReference type="STRING" id="1346.BMF34_01915"/>
<dbReference type="AlphaFoldDB" id="A0A3L8GLT4"/>
<dbReference type="OrthoDB" id="1655249at2"/>
<keyword evidence="4" id="KW-1185">Reference proteome</keyword>
<organism evidence="3 5">
    <name type="scientific">Streptococcus iniae</name>
    <name type="common">Streptococcus shiloi</name>
    <dbReference type="NCBI Taxonomy" id="1346"/>
    <lineage>
        <taxon>Bacteria</taxon>
        <taxon>Bacillati</taxon>
        <taxon>Bacillota</taxon>
        <taxon>Bacilli</taxon>
        <taxon>Lactobacillales</taxon>
        <taxon>Streptococcaceae</taxon>
        <taxon>Streptococcus</taxon>
    </lineage>
</organism>
<keyword evidence="1" id="KW-0472">Membrane</keyword>
<evidence type="ECO:0008006" key="6">
    <source>
        <dbReference type="Google" id="ProtNLM"/>
    </source>
</evidence>
<dbReference type="Gene3D" id="1.10.1900.10">
    <property type="entry name" value="c-terminal domain of poly(a) binding protein"/>
    <property type="match status" value="1"/>
</dbReference>
<proteinExistence type="predicted"/>
<dbReference type="KEGG" id="sio:DW64_01735"/>
<evidence type="ECO:0000256" key="1">
    <source>
        <dbReference type="SAM" id="Phobius"/>
    </source>
</evidence>
<evidence type="ECO:0000313" key="2">
    <source>
        <dbReference type="EMBL" id="AHY15231.1"/>
    </source>
</evidence>
<dbReference type="KEGG" id="siq:DQ08_01750"/>
<accession>A0A3L8GLT4</accession>
<feature type="transmembrane region" description="Helical" evidence="1">
    <location>
        <begin position="199"/>
        <end position="217"/>
    </location>
</feature>